<dbReference type="AlphaFoldDB" id="A0AAD3H0L0"/>
<dbReference type="GO" id="GO:0000302">
    <property type="term" value="P:response to reactive oxygen species"/>
    <property type="evidence" value="ECO:0007669"/>
    <property type="project" value="TreeGrafter"/>
</dbReference>
<organism evidence="6 7">
    <name type="scientific">Chaetoceros tenuissimus</name>
    <dbReference type="NCBI Taxonomy" id="426638"/>
    <lineage>
        <taxon>Eukaryota</taxon>
        <taxon>Sar</taxon>
        <taxon>Stramenopiles</taxon>
        <taxon>Ochrophyta</taxon>
        <taxon>Bacillariophyta</taxon>
        <taxon>Coscinodiscophyceae</taxon>
        <taxon>Chaetocerotophycidae</taxon>
        <taxon>Chaetocerotales</taxon>
        <taxon>Chaetocerotaceae</taxon>
        <taxon>Chaetoceros</taxon>
    </lineage>
</organism>
<dbReference type="Gene3D" id="1.10.520.10">
    <property type="match status" value="1"/>
</dbReference>
<keyword evidence="2" id="KW-0349">Heme</keyword>
<evidence type="ECO:0000256" key="5">
    <source>
        <dbReference type="ARBA" id="ARBA00023004"/>
    </source>
</evidence>
<dbReference type="GO" id="GO:0034599">
    <property type="term" value="P:cellular response to oxidative stress"/>
    <property type="evidence" value="ECO:0007669"/>
    <property type="project" value="InterPro"/>
</dbReference>
<dbReference type="GO" id="GO:0020037">
    <property type="term" value="F:heme binding"/>
    <property type="evidence" value="ECO:0007669"/>
    <property type="project" value="InterPro"/>
</dbReference>
<evidence type="ECO:0000256" key="1">
    <source>
        <dbReference type="ARBA" id="ARBA00022559"/>
    </source>
</evidence>
<keyword evidence="5" id="KW-0408">Iron</keyword>
<gene>
    <name evidence="6" type="ORF">CTEN210_01958</name>
</gene>
<evidence type="ECO:0000256" key="4">
    <source>
        <dbReference type="ARBA" id="ARBA00023002"/>
    </source>
</evidence>
<evidence type="ECO:0000256" key="3">
    <source>
        <dbReference type="ARBA" id="ARBA00022723"/>
    </source>
</evidence>
<dbReference type="GO" id="GO:0046872">
    <property type="term" value="F:metal ion binding"/>
    <property type="evidence" value="ECO:0007669"/>
    <property type="project" value="UniProtKB-KW"/>
</dbReference>
<dbReference type="InterPro" id="IPR044831">
    <property type="entry name" value="Ccp1-like"/>
</dbReference>
<dbReference type="PANTHER" id="PTHR31356">
    <property type="entry name" value="THYLAKOID LUMENAL 29 KDA PROTEIN, CHLOROPLASTIC-RELATED"/>
    <property type="match status" value="1"/>
</dbReference>
<keyword evidence="1" id="KW-0575">Peroxidase</keyword>
<dbReference type="EMBL" id="BLLK01000020">
    <property type="protein sequence ID" value="GFH45484.1"/>
    <property type="molecule type" value="Genomic_DNA"/>
</dbReference>
<name>A0AAD3H0L0_9STRA</name>
<evidence type="ECO:0000313" key="7">
    <source>
        <dbReference type="Proteomes" id="UP001054902"/>
    </source>
</evidence>
<evidence type="ECO:0000256" key="2">
    <source>
        <dbReference type="ARBA" id="ARBA00022617"/>
    </source>
</evidence>
<reference evidence="6 7" key="1">
    <citation type="journal article" date="2021" name="Sci. Rep.">
        <title>The genome of the diatom Chaetoceros tenuissimus carries an ancient integrated fragment of an extant virus.</title>
        <authorList>
            <person name="Hongo Y."/>
            <person name="Kimura K."/>
            <person name="Takaki Y."/>
            <person name="Yoshida Y."/>
            <person name="Baba S."/>
            <person name="Kobayashi G."/>
            <person name="Nagasaki K."/>
            <person name="Hano T."/>
            <person name="Tomaru Y."/>
        </authorList>
    </citation>
    <scope>NUCLEOTIDE SEQUENCE [LARGE SCALE GENOMIC DNA]</scope>
    <source>
        <strain evidence="6 7">NIES-3715</strain>
    </source>
</reference>
<sequence>MANAITDPGDRGHFMGGIVRLAAHDFMDYDLNGPSNGEELGGADGCIDFSNAANAGLLDLWCDDPDMCPFKALYEVAYSFMSVADFWVASASSVIKNASPNERLDMNFRWGRVDSDACDHSSARLPGPSGCDQVESTFINRMALSL</sequence>
<dbReference type="PANTHER" id="PTHR31356:SF36">
    <property type="entry name" value="L-ASCORBATE PEROXIDASE 3"/>
    <property type="match status" value="1"/>
</dbReference>
<keyword evidence="3" id="KW-0479">Metal-binding</keyword>
<dbReference type="GO" id="GO:0004601">
    <property type="term" value="F:peroxidase activity"/>
    <property type="evidence" value="ECO:0007669"/>
    <property type="project" value="UniProtKB-KW"/>
</dbReference>
<dbReference type="Proteomes" id="UP001054902">
    <property type="component" value="Unassembled WGS sequence"/>
</dbReference>
<accession>A0AAD3H0L0</accession>
<dbReference type="GO" id="GO:0042744">
    <property type="term" value="P:hydrogen peroxide catabolic process"/>
    <property type="evidence" value="ECO:0007669"/>
    <property type="project" value="TreeGrafter"/>
</dbReference>
<keyword evidence="4" id="KW-0560">Oxidoreductase</keyword>
<protein>
    <submittedName>
        <fullName evidence="6">Uncharacterized protein</fullName>
    </submittedName>
</protein>
<comment type="caution">
    <text evidence="6">The sequence shown here is derived from an EMBL/GenBank/DDBJ whole genome shotgun (WGS) entry which is preliminary data.</text>
</comment>
<evidence type="ECO:0000313" key="6">
    <source>
        <dbReference type="EMBL" id="GFH45484.1"/>
    </source>
</evidence>
<dbReference type="SUPFAM" id="SSF48113">
    <property type="entry name" value="Heme-dependent peroxidases"/>
    <property type="match status" value="1"/>
</dbReference>
<keyword evidence="7" id="KW-1185">Reference proteome</keyword>
<proteinExistence type="predicted"/>
<dbReference type="InterPro" id="IPR010255">
    <property type="entry name" value="Haem_peroxidase_sf"/>
</dbReference>